<dbReference type="GeneID" id="25251491"/>
<protein>
    <submittedName>
        <fullName evidence="2">Uncharacterized protein</fullName>
    </submittedName>
</protein>
<dbReference type="Proteomes" id="UP000030747">
    <property type="component" value="Unassembled WGS sequence"/>
</dbReference>
<dbReference type="AlphaFoldDB" id="U6L6A2"/>
<accession>U6L6A2</accession>
<dbReference type="EMBL" id="HG677547">
    <property type="protein sequence ID" value="CDJ44733.1"/>
    <property type="molecule type" value="Genomic_DNA"/>
</dbReference>
<feature type="compositionally biased region" description="Low complexity" evidence="1">
    <location>
        <begin position="22"/>
        <end position="53"/>
    </location>
</feature>
<dbReference type="RefSeq" id="XP_013235481.1">
    <property type="nucleotide sequence ID" value="XM_013380027.1"/>
</dbReference>
<gene>
    <name evidence="2" type="ORF">ETH_00011510</name>
</gene>
<evidence type="ECO:0000313" key="3">
    <source>
        <dbReference type="Proteomes" id="UP000030747"/>
    </source>
</evidence>
<sequence length="76" mass="8561">DEASFQGLSLLPRWQKIQQQSAIEGRTAATAEGATEWPRQQQQLQQQQQQQQQHSHSTLSDSPRVLLKSPLSLPCP</sequence>
<evidence type="ECO:0000256" key="1">
    <source>
        <dbReference type="SAM" id="MobiDB-lite"/>
    </source>
</evidence>
<reference evidence="2" key="2">
    <citation type="submission" date="2013-10" db="EMBL/GenBank/DDBJ databases">
        <authorList>
            <person name="Aslett M."/>
        </authorList>
    </citation>
    <scope>NUCLEOTIDE SEQUENCE [LARGE SCALE GENOMIC DNA]</scope>
    <source>
        <strain evidence="2">Houghton</strain>
    </source>
</reference>
<name>U6L6A2_EIMTE</name>
<feature type="non-terminal residue" evidence="2">
    <location>
        <position position="1"/>
    </location>
</feature>
<feature type="region of interest" description="Disordered" evidence="1">
    <location>
        <begin position="21"/>
        <end position="76"/>
    </location>
</feature>
<evidence type="ECO:0000313" key="2">
    <source>
        <dbReference type="EMBL" id="CDJ44733.1"/>
    </source>
</evidence>
<organism evidence="2 3">
    <name type="scientific">Eimeria tenella</name>
    <name type="common">Coccidian parasite</name>
    <dbReference type="NCBI Taxonomy" id="5802"/>
    <lineage>
        <taxon>Eukaryota</taxon>
        <taxon>Sar</taxon>
        <taxon>Alveolata</taxon>
        <taxon>Apicomplexa</taxon>
        <taxon>Conoidasida</taxon>
        <taxon>Coccidia</taxon>
        <taxon>Eucoccidiorida</taxon>
        <taxon>Eimeriorina</taxon>
        <taxon>Eimeriidae</taxon>
        <taxon>Eimeria</taxon>
    </lineage>
</organism>
<keyword evidence="3" id="KW-1185">Reference proteome</keyword>
<dbReference type="VEuPathDB" id="ToxoDB:ETH_00011510"/>
<proteinExistence type="predicted"/>
<reference evidence="2" key="1">
    <citation type="submission" date="2013-10" db="EMBL/GenBank/DDBJ databases">
        <title>Genomic analysis of the causative agents of coccidiosis in chickens.</title>
        <authorList>
            <person name="Reid A.J."/>
            <person name="Blake D."/>
            <person name="Billington K."/>
            <person name="Browne H."/>
            <person name="Dunn M."/>
            <person name="Hung S."/>
            <person name="Kawahara F."/>
            <person name="Miranda-Saavedra D."/>
            <person name="Mourier T."/>
            <person name="Nagra H."/>
            <person name="Otto T.D."/>
            <person name="Rawlings N."/>
            <person name="Sanchez A."/>
            <person name="Sanders M."/>
            <person name="Subramaniam C."/>
            <person name="Tay Y."/>
            <person name="Dear P."/>
            <person name="Doerig C."/>
            <person name="Gruber A."/>
            <person name="Parkinson J."/>
            <person name="Shirley M."/>
            <person name="Wan K.L."/>
            <person name="Berriman M."/>
            <person name="Tomley F."/>
            <person name="Pain A."/>
        </authorList>
    </citation>
    <scope>NUCLEOTIDE SEQUENCE [LARGE SCALE GENOMIC DNA]</scope>
    <source>
        <strain evidence="2">Houghton</strain>
    </source>
</reference>